<keyword evidence="3" id="KW-1185">Reference proteome</keyword>
<dbReference type="EMBL" id="JXNU01000003">
    <property type="protein sequence ID" value="KKF37071.1"/>
    <property type="molecule type" value="Genomic_DNA"/>
</dbReference>
<reference evidence="2 3" key="1">
    <citation type="submission" date="2015-01" db="EMBL/GenBank/DDBJ databases">
        <title>Erwinia tracheiphila.</title>
        <authorList>
            <person name="Shapiro L.R."/>
        </authorList>
    </citation>
    <scope>NUCLEOTIDE SEQUENCE [LARGE SCALE GENOMIC DNA]</scope>
    <source>
        <strain evidence="2 3">BuffGH</strain>
    </source>
</reference>
<dbReference type="Pfam" id="PF09583">
    <property type="entry name" value="Phageshock_PspG"/>
    <property type="match status" value="1"/>
</dbReference>
<evidence type="ECO:0000256" key="1">
    <source>
        <dbReference type="SAM" id="Phobius"/>
    </source>
</evidence>
<dbReference type="RefSeq" id="WP_040465462.1">
    <property type="nucleotide sequence ID" value="NZ_CP089932.1"/>
</dbReference>
<organism evidence="2 3">
    <name type="scientific">Erwinia tracheiphila</name>
    <dbReference type="NCBI Taxonomy" id="65700"/>
    <lineage>
        <taxon>Bacteria</taxon>
        <taxon>Pseudomonadati</taxon>
        <taxon>Pseudomonadota</taxon>
        <taxon>Gammaproteobacteria</taxon>
        <taxon>Enterobacterales</taxon>
        <taxon>Erwiniaceae</taxon>
        <taxon>Erwinia</taxon>
    </lineage>
</organism>
<accession>A0A0M2KJ93</accession>
<evidence type="ECO:0000313" key="2">
    <source>
        <dbReference type="EMBL" id="KKF37071.1"/>
    </source>
</evidence>
<proteinExistence type="predicted"/>
<gene>
    <name evidence="2" type="ORF">SY86_19195</name>
</gene>
<sequence length="70" mass="7895">MMEFLFVMVFFAMLLLMGITLPAIIAALIVATALMVVGGMLTFVIKIFPYLLLAVVLVGVYRHYQRKKSR</sequence>
<name>A0A0M2KJ93_9GAMM</name>
<dbReference type="NCBIfam" id="TIGR02975">
    <property type="entry name" value="phageshock_pspG"/>
    <property type="match status" value="1"/>
</dbReference>
<feature type="transmembrane region" description="Helical" evidence="1">
    <location>
        <begin position="37"/>
        <end position="61"/>
    </location>
</feature>
<dbReference type="Proteomes" id="UP000033924">
    <property type="component" value="Unassembled WGS sequence"/>
</dbReference>
<dbReference type="PATRIC" id="fig|65700.7.peg.4765"/>
<protein>
    <submittedName>
        <fullName evidence="2">Phage-shock protein</fullName>
    </submittedName>
</protein>
<evidence type="ECO:0000313" key="3">
    <source>
        <dbReference type="Proteomes" id="UP000033924"/>
    </source>
</evidence>
<comment type="caution">
    <text evidence="2">The sequence shown here is derived from an EMBL/GenBank/DDBJ whole genome shotgun (WGS) entry which is preliminary data.</text>
</comment>
<dbReference type="InterPro" id="IPR014318">
    <property type="entry name" value="Phageshock_PspG"/>
</dbReference>
<dbReference type="AlphaFoldDB" id="A0A0M2KJ93"/>
<keyword evidence="1" id="KW-0472">Membrane</keyword>
<keyword evidence="1" id="KW-0812">Transmembrane</keyword>
<keyword evidence="1" id="KW-1133">Transmembrane helix</keyword>